<feature type="region of interest" description="Disordered" evidence="3">
    <location>
        <begin position="1451"/>
        <end position="1590"/>
    </location>
</feature>
<dbReference type="PROSITE" id="PS50077">
    <property type="entry name" value="HEAT_REPEAT"/>
    <property type="match status" value="4"/>
</dbReference>
<evidence type="ECO:0000313" key="5">
    <source>
        <dbReference type="Proteomes" id="UP000041254"/>
    </source>
</evidence>
<feature type="compositionally biased region" description="Pro residues" evidence="3">
    <location>
        <begin position="1079"/>
        <end position="1100"/>
    </location>
</feature>
<dbReference type="OMA" id="HAWEENA"/>
<dbReference type="GO" id="GO:0019888">
    <property type="term" value="F:protein phosphatase regulator activity"/>
    <property type="evidence" value="ECO:0007669"/>
    <property type="project" value="TreeGrafter"/>
</dbReference>
<feature type="region of interest" description="Disordered" evidence="3">
    <location>
        <begin position="320"/>
        <end position="385"/>
    </location>
</feature>
<dbReference type="InterPro" id="IPR016024">
    <property type="entry name" value="ARM-type_fold"/>
</dbReference>
<feature type="compositionally biased region" description="Low complexity" evidence="3">
    <location>
        <begin position="788"/>
        <end position="799"/>
    </location>
</feature>
<feature type="compositionally biased region" description="Gly residues" evidence="3">
    <location>
        <begin position="418"/>
        <end position="427"/>
    </location>
</feature>
<evidence type="ECO:0000313" key="4">
    <source>
        <dbReference type="EMBL" id="CEL99196.1"/>
    </source>
</evidence>
<proteinExistence type="predicted"/>
<feature type="compositionally biased region" description="Acidic residues" evidence="3">
    <location>
        <begin position="1036"/>
        <end position="1051"/>
    </location>
</feature>
<evidence type="ECO:0000256" key="1">
    <source>
        <dbReference type="ARBA" id="ARBA00022737"/>
    </source>
</evidence>
<keyword evidence="5" id="KW-1185">Reference proteome</keyword>
<evidence type="ECO:0008006" key="6">
    <source>
        <dbReference type="Google" id="ProtNLM"/>
    </source>
</evidence>
<dbReference type="SUPFAM" id="SSF48371">
    <property type="entry name" value="ARM repeat"/>
    <property type="match status" value="1"/>
</dbReference>
<dbReference type="OrthoDB" id="340346at2759"/>
<dbReference type="PANTHER" id="PTHR10648:SF1">
    <property type="entry name" value="SERINE_THREONINE-PROTEIN PHOSPHATASE 4 REGULATORY SUBUNIT 1"/>
    <property type="match status" value="1"/>
</dbReference>
<dbReference type="InterPro" id="IPR011989">
    <property type="entry name" value="ARM-like"/>
</dbReference>
<feature type="compositionally biased region" description="Basic and acidic residues" evidence="3">
    <location>
        <begin position="1572"/>
        <end position="1590"/>
    </location>
</feature>
<protein>
    <recommendedName>
        <fullName evidence="6">TOG domain-containing protein</fullName>
    </recommendedName>
</protein>
<name>A0A0G4EP16_VITBC</name>
<dbReference type="STRING" id="1169540.A0A0G4EP16"/>
<feature type="region of interest" description="Disordered" evidence="3">
    <location>
        <begin position="409"/>
        <end position="463"/>
    </location>
</feature>
<feature type="compositionally biased region" description="Low complexity" evidence="3">
    <location>
        <begin position="320"/>
        <end position="337"/>
    </location>
</feature>
<feature type="compositionally biased region" description="Low complexity" evidence="3">
    <location>
        <begin position="1273"/>
        <end position="1283"/>
    </location>
</feature>
<dbReference type="InterPro" id="IPR051023">
    <property type="entry name" value="PP2A_Regulatory_Subunit_A"/>
</dbReference>
<feature type="compositionally biased region" description="Basic and acidic residues" evidence="3">
    <location>
        <begin position="834"/>
        <end position="875"/>
    </location>
</feature>
<feature type="compositionally biased region" description="Low complexity" evidence="3">
    <location>
        <begin position="1120"/>
        <end position="1138"/>
    </location>
</feature>
<feature type="compositionally biased region" description="Low complexity" evidence="3">
    <location>
        <begin position="1184"/>
        <end position="1199"/>
    </location>
</feature>
<dbReference type="Pfam" id="PF02985">
    <property type="entry name" value="HEAT"/>
    <property type="match status" value="1"/>
</dbReference>
<gene>
    <name evidence="4" type="ORF">Vbra_2904</name>
</gene>
<dbReference type="GO" id="GO:0005737">
    <property type="term" value="C:cytoplasm"/>
    <property type="evidence" value="ECO:0007669"/>
    <property type="project" value="TreeGrafter"/>
</dbReference>
<feature type="compositionally biased region" description="Pro residues" evidence="3">
    <location>
        <begin position="1139"/>
        <end position="1151"/>
    </location>
</feature>
<feature type="compositionally biased region" description="Polar residues" evidence="3">
    <location>
        <begin position="1532"/>
        <end position="1542"/>
    </location>
</feature>
<reference evidence="4 5" key="1">
    <citation type="submission" date="2014-11" db="EMBL/GenBank/DDBJ databases">
        <authorList>
            <person name="Zhu J."/>
            <person name="Qi W."/>
            <person name="Song R."/>
        </authorList>
    </citation>
    <scope>NUCLEOTIDE SEQUENCE [LARGE SCALE GENOMIC DNA]</scope>
</reference>
<feature type="region of interest" description="Disordered" evidence="3">
    <location>
        <begin position="770"/>
        <end position="884"/>
    </location>
</feature>
<feature type="compositionally biased region" description="Polar residues" evidence="3">
    <location>
        <begin position="1557"/>
        <end position="1571"/>
    </location>
</feature>
<feature type="compositionally biased region" description="Acidic residues" evidence="3">
    <location>
        <begin position="607"/>
        <end position="623"/>
    </location>
</feature>
<feature type="compositionally biased region" description="Low complexity" evidence="3">
    <location>
        <begin position="1451"/>
        <end position="1467"/>
    </location>
</feature>
<feature type="compositionally biased region" description="Basic and acidic residues" evidence="3">
    <location>
        <begin position="1254"/>
        <end position="1267"/>
    </location>
</feature>
<keyword evidence="1" id="KW-0677">Repeat</keyword>
<dbReference type="InterPro" id="IPR000357">
    <property type="entry name" value="HEAT"/>
</dbReference>
<feature type="compositionally biased region" description="Gly residues" evidence="3">
    <location>
        <begin position="450"/>
        <end position="463"/>
    </location>
</feature>
<sequence>MFARKVVPPNRQEPNNFINCENLSPLEKAKRFSSSKLPLQRLVLVRELVDIAHEVGYDNTMQHLVPILKTLATDAENVVRQTLVGQIGDMAGFLIQSDPESGYDRVVDVLLPLVRDLLSDRASEVRQSACDTLFILSSHLRPKERGTVILTTVLTLAHDPDDEEARGLAVFLLNGLAETLGRELCRQFVSMELLCLSEDPAWKVRKATASNFIEVCKVVGREFAASRLIPAFNQLAQDSVWGVRKACAESLLGVAQAVPLEVRRGPLVHIVQALLHDEARMVKTATLQQLGPFLTTLAANPVPTDATDLQAHLKATYPRALLPPLTPPTATVSPALTGSPAAPQPGGDHDHPQVVAEQLLKKEGDASGSSSSISKPPEEDQGTTTDECAVPLPLLEAYLSLPFVRLGSGSSMSSDGSPAGGSGGGIGSDSPPAAPTRRGGGVGARKTIGKAGGSPGGEATGGGNTAANVEAASWCAYSFAGVLLTAGAAHWPMMGHAFRRLARHTSPRVRKPLAASLHTIAHILASHYKVDMANSKNTQDTDEATEEQQPASDDVPEKEGQESALEPPEVTTQTTENPPAEAGEKEGPLNEDDDDRWSVDRFQMDSDSADEGDNGDEDESGLTEDERRQRGWRRSLALLTETLDGLLHDPSPDVKLAALSGLSDILKVMPSGPQRLKYIGVLGELLLRARHNWRIRESVAQQMAGMCELVADTTIVRHEILPLVIKLCQDSVAAVRKAAVACIPLVLKHACPDLWQYFSTRGQVPLSELLMNARPPPAPPSEPSDTRSGPSSTATGASSEQQAVARPSKPSRPPPPSRHRPPPREPPPRPPVPRRIDERPKRDDRRPPAPPREADRDRRSRGDGDVVARGEERRGSGFVGSCPPPLTTGPEVAVIWILLKTFARSTTFHQRQTFIHMCDLIIREAPRGIFQLYFLRPLARLSGDPVPNVRGVWATTMALHVRETGRLGRNALMVCAALSMAGVDGDREVKRVFSGVPFVKERELEAADGFDIEDLTPRQISPLPSVSDRGAPGTGESEDSDAGNADWEGDEDHGGFGGPGATGGPTALQNAAVPAGPSQGPPPQPDGAPGSPPPPPPSPPLVDFLEAHPLSNRMEDKDGSPSTAGSASCSSTEGNSPGLTPPPKPPGPSPTLPLDGVAGPGRVASDVKLPPSVDDSPTEDDSKAAASHAHSPSEPAQSSTSLDDLDFVPRPSERLSIGNGDAPELSMTRSARCTSPPLGQGGEGDGPMPLGLDSLRDGSDRPLDRTPRPSVDGSSSPPFGAGEPESEEAPELIREMNEVPKLSLSRRSVGGLGGDGSSPNMRGRSSPTDREGRGGSSRGDSPGSGSGTSPFFPMLMPDEPLRDRDFSLMARGGGPSSSSPTRRRGSTSDASPRKGSSPPSSNRKGSGTPRPAPPATAPLHQQDKQLSTSPPYLNSSALALTPPSLALPDLAASQLQRATQAAKAAEASLPRYPPSPTNALSQQQQQPDRLSPTRRVPAPPPAVLSSDAPPSPAAPGRHSHPAITPDGRQERPQASSLSTLPSMSADAVEGAEGQRGSVVSTDESSGPSSGKRSVDGVERGAGEDDKQGDE</sequence>
<feature type="region of interest" description="Disordered" evidence="3">
    <location>
        <begin position="1010"/>
        <end position="1439"/>
    </location>
</feature>
<feature type="repeat" description="HEAT" evidence="2">
    <location>
        <begin position="228"/>
        <end position="264"/>
    </location>
</feature>
<feature type="compositionally biased region" description="Gly residues" evidence="3">
    <location>
        <begin position="1334"/>
        <end position="1346"/>
    </location>
</feature>
<evidence type="ECO:0000256" key="2">
    <source>
        <dbReference type="PROSITE-ProRule" id="PRU00103"/>
    </source>
</evidence>
<feature type="region of interest" description="Disordered" evidence="3">
    <location>
        <begin position="536"/>
        <end position="629"/>
    </location>
</feature>
<feature type="repeat" description="HEAT" evidence="2">
    <location>
        <begin position="110"/>
        <end position="144"/>
    </location>
</feature>
<dbReference type="VEuPathDB" id="CryptoDB:Vbra_2904"/>
<feature type="compositionally biased region" description="Polar residues" evidence="3">
    <location>
        <begin position="1477"/>
        <end position="1488"/>
    </location>
</feature>
<evidence type="ECO:0000256" key="3">
    <source>
        <dbReference type="SAM" id="MobiDB-lite"/>
    </source>
</evidence>
<dbReference type="Proteomes" id="UP000041254">
    <property type="component" value="Unassembled WGS sequence"/>
</dbReference>
<organism evidence="4 5">
    <name type="scientific">Vitrella brassicaformis (strain CCMP3155)</name>
    <dbReference type="NCBI Taxonomy" id="1169540"/>
    <lineage>
        <taxon>Eukaryota</taxon>
        <taxon>Sar</taxon>
        <taxon>Alveolata</taxon>
        <taxon>Colpodellida</taxon>
        <taxon>Vitrellaceae</taxon>
        <taxon>Vitrella</taxon>
    </lineage>
</organism>
<feature type="repeat" description="HEAT" evidence="2">
    <location>
        <begin position="64"/>
        <end position="101"/>
    </location>
</feature>
<dbReference type="Gene3D" id="1.25.10.10">
    <property type="entry name" value="Leucine-rich Repeat Variant"/>
    <property type="match status" value="2"/>
</dbReference>
<dbReference type="InParanoid" id="A0A0G4EP16"/>
<feature type="repeat" description="HEAT" evidence="2">
    <location>
        <begin position="149"/>
        <end position="188"/>
    </location>
</feature>
<accession>A0A0G4EP16</accession>
<dbReference type="PANTHER" id="PTHR10648">
    <property type="entry name" value="SERINE/THREONINE-PROTEIN PHOSPHATASE PP2A 65 KDA REGULATORY SUBUNIT"/>
    <property type="match status" value="1"/>
</dbReference>
<dbReference type="InterPro" id="IPR021133">
    <property type="entry name" value="HEAT_type_2"/>
</dbReference>
<dbReference type="EMBL" id="CDMY01000275">
    <property type="protein sequence ID" value="CEL99196.1"/>
    <property type="molecule type" value="Genomic_DNA"/>
</dbReference>